<dbReference type="InterPro" id="IPR050612">
    <property type="entry name" value="Prok_Mopterin_Oxidored"/>
</dbReference>
<dbReference type="GO" id="GO:0043546">
    <property type="term" value="F:molybdopterin cofactor binding"/>
    <property type="evidence" value="ECO:0007669"/>
    <property type="project" value="InterPro"/>
</dbReference>
<dbReference type="Pfam" id="PF01568">
    <property type="entry name" value="Molydop_binding"/>
    <property type="match status" value="1"/>
</dbReference>
<sequence length="1081" mass="119094">MGKKLPEHDGDGLTRRSILTGGALLGGAALLASHAKLGELAGLVRAAEARELPTGEYDRATPENILYSVCQQCNTQCGIKAKIRGGVLVKVDGNPFSPWNLDPHVPYRTSPFETAAVDARLCPKGQAGIQAAYDPYRIVKVLKRAGKRGENKWMTIPFQQAIAEIVEGGTLFRHVPGEENRKVGGLKEIWALRDPKLANALTGEVKAIMAKKTPAEKRQAVEEFKAKHREQLHLLIDPNHPDLGPKNNQFAFVWGRLKGGRGDLIRRFAVDAFGSRNAHGHTTVCQGSLYFTGKAMSEQYLDGKWTGGKKFFWQADQQSAEFIIFVGVNPFEASQGPTLRAQRITEGVSSGRLKYVVIDPVLNRTSGTMAWKWLPNQPGTDAAAALALIRWIIDNRRYDERYLRNANKAAAAADKEPTSCNAAWLVKMEKDGTPGKFLRASEAGIAPKERRPTSDGKGTYEFDPFVISLGGRLVPFDPNDAKNPVEGDLQVSAEVAGIRVKSAFQLLYEQAAARTVEEWAELAGLKASDLEEIAREFTSHGKKAAVDIHRGVSQHTNGLYNCTAWFALPLLIGSFDWKGGMVGGAAYDAGGGKAGQPFPLGKLHPGKTTAFGVSIIRDGDKYEDTTLFSGYPAKRQWYPLASDIYQEIVPSAGDAYPYPIKALLLYMGTPVYSLPAGHTNIEVLADPAKVPLVVANDIIIGETSMYADYIFPDCTYLERWEFAGTHPSIPWKVQPIRQPVIAPLTETVRVFGQEMPCTLEALLLGIAEKLGLPGFGKDGFGPGQDFLRPEDFYLRMVANVAAGEKADGSDAVPDADDREVELFLKSRRHLPKTVFDADRWAWVVGDKWWRRVITVLSRGGRFEDFARAYDGEQLRNKYGALINLYQEKTATTKSAMTGKPYLGIANYTPGPRDFLDRPVEDIGYDLHLLTKRVVFHTKSRTISNYWLLNFLPGGEFLINTQDAKRLGFKDGDRVKVVSATNPEGIWDLKHGRKKPMVGILKVIEGIRPGVVSFSLGHGHWAYGSQDVVINRRTIKGDQRRSKGLHANAAMRTDPVLPNTCLSDPVGASAVFYDTRVRLVRV</sequence>
<dbReference type="PANTHER" id="PTHR43742">
    <property type="entry name" value="TRIMETHYLAMINE-N-OXIDE REDUCTASE"/>
    <property type="match status" value="1"/>
</dbReference>
<keyword evidence="4" id="KW-0479">Metal-binding</keyword>
<keyword evidence="2" id="KW-0004">4Fe-4S</keyword>
<evidence type="ECO:0000256" key="7">
    <source>
        <dbReference type="ARBA" id="ARBA00023004"/>
    </source>
</evidence>
<evidence type="ECO:0000256" key="6">
    <source>
        <dbReference type="ARBA" id="ARBA00023002"/>
    </source>
</evidence>
<dbReference type="PROSITE" id="PS51669">
    <property type="entry name" value="4FE4S_MOW_BIS_MGD"/>
    <property type="match status" value="1"/>
</dbReference>
<dbReference type="InterPro" id="IPR006656">
    <property type="entry name" value="Mopterin_OxRdtase"/>
</dbReference>
<evidence type="ECO:0000256" key="3">
    <source>
        <dbReference type="ARBA" id="ARBA00022505"/>
    </source>
</evidence>
<dbReference type="InterPro" id="IPR006311">
    <property type="entry name" value="TAT_signal"/>
</dbReference>
<dbReference type="InterPro" id="IPR006657">
    <property type="entry name" value="MoPterin_dinucl-bd_dom"/>
</dbReference>
<dbReference type="GO" id="GO:0046872">
    <property type="term" value="F:metal ion binding"/>
    <property type="evidence" value="ECO:0007669"/>
    <property type="project" value="UniProtKB-KW"/>
</dbReference>
<dbReference type="Gene3D" id="3.40.228.10">
    <property type="entry name" value="Dimethylsulfoxide Reductase, domain 2"/>
    <property type="match status" value="1"/>
</dbReference>
<keyword evidence="8" id="KW-0411">Iron-sulfur</keyword>
<dbReference type="PANTHER" id="PTHR43742:SF9">
    <property type="entry name" value="TETRATHIONATE REDUCTASE SUBUNIT A"/>
    <property type="match status" value="1"/>
</dbReference>
<dbReference type="Gene3D" id="3.40.50.740">
    <property type="match status" value="1"/>
</dbReference>
<dbReference type="InterPro" id="IPR006963">
    <property type="entry name" value="Mopterin_OxRdtase_4Fe-4S_dom"/>
</dbReference>
<evidence type="ECO:0000256" key="5">
    <source>
        <dbReference type="ARBA" id="ARBA00022729"/>
    </source>
</evidence>
<dbReference type="GO" id="GO:0016491">
    <property type="term" value="F:oxidoreductase activity"/>
    <property type="evidence" value="ECO:0007669"/>
    <property type="project" value="UniProtKB-KW"/>
</dbReference>
<evidence type="ECO:0000256" key="8">
    <source>
        <dbReference type="ARBA" id="ARBA00023014"/>
    </source>
</evidence>
<dbReference type="Pfam" id="PF04879">
    <property type="entry name" value="Molybdop_Fe4S4"/>
    <property type="match status" value="1"/>
</dbReference>
<accession>A0A932M1M7</accession>
<dbReference type="PROSITE" id="PS51318">
    <property type="entry name" value="TAT"/>
    <property type="match status" value="1"/>
</dbReference>
<evidence type="ECO:0000256" key="4">
    <source>
        <dbReference type="ARBA" id="ARBA00022723"/>
    </source>
</evidence>
<comment type="caution">
    <text evidence="10">The sequence shown here is derived from an EMBL/GenBank/DDBJ whole genome shotgun (WGS) entry which is preliminary data.</text>
</comment>
<dbReference type="Proteomes" id="UP000741360">
    <property type="component" value="Unassembled WGS sequence"/>
</dbReference>
<dbReference type="AlphaFoldDB" id="A0A932M1M7"/>
<comment type="similarity">
    <text evidence="1">Belongs to the prokaryotic molybdopterin-containing oxidoreductase family.</text>
</comment>
<dbReference type="SUPFAM" id="SSF53706">
    <property type="entry name" value="Formate dehydrogenase/DMSO reductase, domains 1-3"/>
    <property type="match status" value="1"/>
</dbReference>
<evidence type="ECO:0000259" key="9">
    <source>
        <dbReference type="PROSITE" id="PS51669"/>
    </source>
</evidence>
<keyword evidence="7" id="KW-0408">Iron</keyword>
<protein>
    <submittedName>
        <fullName evidence="10">Molybdopterin-dependent oxidoreductase</fullName>
    </submittedName>
</protein>
<evidence type="ECO:0000256" key="2">
    <source>
        <dbReference type="ARBA" id="ARBA00022485"/>
    </source>
</evidence>
<keyword evidence="5" id="KW-0732">Signal</keyword>
<dbReference type="InterPro" id="IPR037946">
    <property type="entry name" value="MopB_CT_Tetrathionate"/>
</dbReference>
<evidence type="ECO:0000313" key="11">
    <source>
        <dbReference type="Proteomes" id="UP000741360"/>
    </source>
</evidence>
<dbReference type="Pfam" id="PF00384">
    <property type="entry name" value="Molybdopterin"/>
    <property type="match status" value="1"/>
</dbReference>
<proteinExistence type="inferred from homology"/>
<reference evidence="10" key="1">
    <citation type="submission" date="2020-07" db="EMBL/GenBank/DDBJ databases">
        <title>Huge and variable diversity of episymbiotic CPR bacteria and DPANN archaea in groundwater ecosystems.</title>
        <authorList>
            <person name="He C.Y."/>
            <person name="Keren R."/>
            <person name="Whittaker M."/>
            <person name="Farag I.F."/>
            <person name="Doudna J."/>
            <person name="Cate J.H.D."/>
            <person name="Banfield J.F."/>
        </authorList>
    </citation>
    <scope>NUCLEOTIDE SEQUENCE</scope>
    <source>
        <strain evidence="10">NC_groundwater_717_Ag_S-0.2um_59_8</strain>
    </source>
</reference>
<evidence type="ECO:0000313" key="10">
    <source>
        <dbReference type="EMBL" id="MBI3015640.1"/>
    </source>
</evidence>
<dbReference type="SUPFAM" id="SSF50692">
    <property type="entry name" value="ADC-like"/>
    <property type="match status" value="1"/>
</dbReference>
<feature type="domain" description="4Fe-4S Mo/W bis-MGD-type" evidence="9">
    <location>
        <begin position="63"/>
        <end position="136"/>
    </location>
</feature>
<dbReference type="GO" id="GO:0051539">
    <property type="term" value="F:4 iron, 4 sulfur cluster binding"/>
    <property type="evidence" value="ECO:0007669"/>
    <property type="project" value="UniProtKB-KW"/>
</dbReference>
<dbReference type="Gene3D" id="3.30.200.210">
    <property type="match status" value="1"/>
</dbReference>
<dbReference type="EMBL" id="JACPSX010000217">
    <property type="protein sequence ID" value="MBI3015640.1"/>
    <property type="molecule type" value="Genomic_DNA"/>
</dbReference>
<keyword evidence="6" id="KW-0560">Oxidoreductase</keyword>
<dbReference type="Gene3D" id="2.40.40.20">
    <property type="match status" value="1"/>
</dbReference>
<dbReference type="SMART" id="SM00926">
    <property type="entry name" value="Molybdop_Fe4S4"/>
    <property type="match status" value="1"/>
</dbReference>
<keyword evidence="3" id="KW-0500">Molybdenum</keyword>
<dbReference type="CDD" id="cd02780">
    <property type="entry name" value="MopB_CT_Tetrathionate_Arsenate-R"/>
    <property type="match status" value="1"/>
</dbReference>
<gene>
    <name evidence="10" type="ORF">HYY65_11425</name>
</gene>
<dbReference type="InterPro" id="IPR009010">
    <property type="entry name" value="Asp_de-COase-like_dom_sf"/>
</dbReference>
<evidence type="ECO:0000256" key="1">
    <source>
        <dbReference type="ARBA" id="ARBA00010312"/>
    </source>
</evidence>
<organism evidence="10 11">
    <name type="scientific">Tectimicrobiota bacterium</name>
    <dbReference type="NCBI Taxonomy" id="2528274"/>
    <lineage>
        <taxon>Bacteria</taxon>
        <taxon>Pseudomonadati</taxon>
        <taxon>Nitrospinota/Tectimicrobiota group</taxon>
        <taxon>Candidatus Tectimicrobiota</taxon>
    </lineage>
</organism>
<name>A0A932M1M7_UNCTE</name>